<protein>
    <submittedName>
        <fullName evidence="2">Receptor-like protein kinase 2</fullName>
    </submittedName>
</protein>
<dbReference type="PANTHER" id="PTHR48006:SF92">
    <property type="entry name" value="LRR RECEPTOR-LIKE SERINE_THREONINE-PROTEIN KINASE GSO1"/>
    <property type="match status" value="1"/>
</dbReference>
<dbReference type="InterPro" id="IPR051824">
    <property type="entry name" value="LRR_Rcpt-Like_S/T_Kinase"/>
</dbReference>
<dbReference type="Gene3D" id="1.10.510.10">
    <property type="entry name" value="Transferase(Phosphotransferase) domain 1"/>
    <property type="match status" value="1"/>
</dbReference>
<dbReference type="PANTHER" id="PTHR48006">
    <property type="entry name" value="LEUCINE-RICH REPEAT-CONTAINING PROTEIN DDB_G0281931-RELATED"/>
    <property type="match status" value="1"/>
</dbReference>
<feature type="compositionally biased region" description="Polar residues" evidence="1">
    <location>
        <begin position="106"/>
        <end position="124"/>
    </location>
</feature>
<organism evidence="2 3">
    <name type="scientific">Platanthera guangdongensis</name>
    <dbReference type="NCBI Taxonomy" id="2320717"/>
    <lineage>
        <taxon>Eukaryota</taxon>
        <taxon>Viridiplantae</taxon>
        <taxon>Streptophyta</taxon>
        <taxon>Embryophyta</taxon>
        <taxon>Tracheophyta</taxon>
        <taxon>Spermatophyta</taxon>
        <taxon>Magnoliopsida</taxon>
        <taxon>Liliopsida</taxon>
        <taxon>Asparagales</taxon>
        <taxon>Orchidaceae</taxon>
        <taxon>Orchidoideae</taxon>
        <taxon>Orchideae</taxon>
        <taxon>Orchidinae</taxon>
        <taxon>Platanthera</taxon>
    </lineage>
</organism>
<dbReference type="SUPFAM" id="SSF56112">
    <property type="entry name" value="Protein kinase-like (PK-like)"/>
    <property type="match status" value="1"/>
</dbReference>
<comment type="caution">
    <text evidence="2">The sequence shown here is derived from an EMBL/GenBank/DDBJ whole genome shotgun (WGS) entry which is preliminary data.</text>
</comment>
<name>A0ABR2LS33_9ASPA</name>
<dbReference type="Proteomes" id="UP001412067">
    <property type="component" value="Unassembled WGS sequence"/>
</dbReference>
<reference evidence="2 3" key="1">
    <citation type="journal article" date="2022" name="Nat. Plants">
        <title>Genomes of leafy and leafless Platanthera orchids illuminate the evolution of mycoheterotrophy.</title>
        <authorList>
            <person name="Li M.H."/>
            <person name="Liu K.W."/>
            <person name="Li Z."/>
            <person name="Lu H.C."/>
            <person name="Ye Q.L."/>
            <person name="Zhang D."/>
            <person name="Wang J.Y."/>
            <person name="Li Y.F."/>
            <person name="Zhong Z.M."/>
            <person name="Liu X."/>
            <person name="Yu X."/>
            <person name="Liu D.K."/>
            <person name="Tu X.D."/>
            <person name="Liu B."/>
            <person name="Hao Y."/>
            <person name="Liao X.Y."/>
            <person name="Jiang Y.T."/>
            <person name="Sun W.H."/>
            <person name="Chen J."/>
            <person name="Chen Y.Q."/>
            <person name="Ai Y."/>
            <person name="Zhai J.W."/>
            <person name="Wu S.S."/>
            <person name="Zhou Z."/>
            <person name="Hsiao Y.Y."/>
            <person name="Wu W.L."/>
            <person name="Chen Y.Y."/>
            <person name="Lin Y.F."/>
            <person name="Hsu J.L."/>
            <person name="Li C.Y."/>
            <person name="Wang Z.W."/>
            <person name="Zhao X."/>
            <person name="Zhong W.Y."/>
            <person name="Ma X.K."/>
            <person name="Ma L."/>
            <person name="Huang J."/>
            <person name="Chen G.Z."/>
            <person name="Huang M.Z."/>
            <person name="Huang L."/>
            <person name="Peng D.H."/>
            <person name="Luo Y.B."/>
            <person name="Zou S.Q."/>
            <person name="Chen S.P."/>
            <person name="Lan S."/>
            <person name="Tsai W.C."/>
            <person name="Van de Peer Y."/>
            <person name="Liu Z.J."/>
        </authorList>
    </citation>
    <scope>NUCLEOTIDE SEQUENCE [LARGE SCALE GENOMIC DNA]</scope>
    <source>
        <strain evidence="2">Lor288</strain>
    </source>
</reference>
<evidence type="ECO:0000313" key="2">
    <source>
        <dbReference type="EMBL" id="KAK8949743.1"/>
    </source>
</evidence>
<dbReference type="EMBL" id="JBBWWR010000015">
    <property type="protein sequence ID" value="KAK8949743.1"/>
    <property type="molecule type" value="Genomic_DNA"/>
</dbReference>
<proteinExistence type="predicted"/>
<gene>
    <name evidence="2" type="primary">RCH2</name>
    <name evidence="2" type="ORF">KSP40_PGU001031</name>
</gene>
<evidence type="ECO:0000256" key="1">
    <source>
        <dbReference type="SAM" id="MobiDB-lite"/>
    </source>
</evidence>
<dbReference type="InterPro" id="IPR011009">
    <property type="entry name" value="Kinase-like_dom_sf"/>
</dbReference>
<sequence>MVPLEVLTGHHPLDPTFPGGLHLVQWASDHLQARRDPTSLLDSRLVGLPDSQMQEMIQALDISVLCVSPRPSDRPNMKDVVALLKEIIQPITKTKESSAAEAGTVTGESTSPHGGHPTTETQRQ</sequence>
<evidence type="ECO:0000313" key="3">
    <source>
        <dbReference type="Proteomes" id="UP001412067"/>
    </source>
</evidence>
<accession>A0ABR2LS33</accession>
<feature type="region of interest" description="Disordered" evidence="1">
    <location>
        <begin position="92"/>
        <end position="124"/>
    </location>
</feature>
<keyword evidence="3" id="KW-1185">Reference proteome</keyword>